<dbReference type="Proteomes" id="UP000199315">
    <property type="component" value="Unassembled WGS sequence"/>
</dbReference>
<protein>
    <submittedName>
        <fullName evidence="1">Uncharacterized protein</fullName>
    </submittedName>
</protein>
<organism evidence="1 2">
    <name type="scientific">Anaerobium acetethylicum</name>
    <dbReference type="NCBI Taxonomy" id="1619234"/>
    <lineage>
        <taxon>Bacteria</taxon>
        <taxon>Bacillati</taxon>
        <taxon>Bacillota</taxon>
        <taxon>Clostridia</taxon>
        <taxon>Lachnospirales</taxon>
        <taxon>Lachnospiraceae</taxon>
        <taxon>Anaerobium</taxon>
    </lineage>
</organism>
<dbReference type="STRING" id="1619234.SAMN05421730_100620"/>
<name>A0A1D3TSB5_9FIRM</name>
<evidence type="ECO:0000313" key="2">
    <source>
        <dbReference type="Proteomes" id="UP000199315"/>
    </source>
</evidence>
<evidence type="ECO:0000313" key="1">
    <source>
        <dbReference type="EMBL" id="SCP96721.1"/>
    </source>
</evidence>
<proteinExistence type="predicted"/>
<reference evidence="1 2" key="1">
    <citation type="submission" date="2016-09" db="EMBL/GenBank/DDBJ databases">
        <authorList>
            <person name="Capua I."/>
            <person name="De Benedictis P."/>
            <person name="Joannis T."/>
            <person name="Lombin L.H."/>
            <person name="Cattoli G."/>
        </authorList>
    </citation>
    <scope>NUCLEOTIDE SEQUENCE [LARGE SCALE GENOMIC DNA]</scope>
    <source>
        <strain evidence="1 2">GluBS11</strain>
    </source>
</reference>
<gene>
    <name evidence="1" type="ORF">SAMN05421730_100620</name>
</gene>
<accession>A0A1D3TSB5</accession>
<dbReference type="EMBL" id="FMKA01000006">
    <property type="protein sequence ID" value="SCP96721.1"/>
    <property type="molecule type" value="Genomic_DNA"/>
</dbReference>
<keyword evidence="2" id="KW-1185">Reference proteome</keyword>
<dbReference type="AlphaFoldDB" id="A0A1D3TSB5"/>
<sequence length="37" mass="4288">MDCHKTREIGFVAAFCLKGVYPVTEVCWLKLCKNDRL</sequence>